<keyword evidence="2" id="KW-1185">Reference proteome</keyword>
<evidence type="ECO:0000313" key="1">
    <source>
        <dbReference type="EMBL" id="VDM93265.1"/>
    </source>
</evidence>
<evidence type="ECO:0000313" key="2">
    <source>
        <dbReference type="Proteomes" id="UP000271087"/>
    </source>
</evidence>
<gene>
    <name evidence="1" type="ORF">NOO_LOCUS9671</name>
</gene>
<name>A0A3P7MAU5_ONCOC</name>
<organism evidence="1 2">
    <name type="scientific">Onchocerca ochengi</name>
    <name type="common">Filarial nematode worm</name>
    <dbReference type="NCBI Taxonomy" id="42157"/>
    <lineage>
        <taxon>Eukaryota</taxon>
        <taxon>Metazoa</taxon>
        <taxon>Ecdysozoa</taxon>
        <taxon>Nematoda</taxon>
        <taxon>Chromadorea</taxon>
        <taxon>Rhabditida</taxon>
        <taxon>Spirurina</taxon>
        <taxon>Spiruromorpha</taxon>
        <taxon>Filarioidea</taxon>
        <taxon>Onchocercidae</taxon>
        <taxon>Onchocerca</taxon>
    </lineage>
</organism>
<sequence length="34" mass="3961">EYLTKLTDDPSKVYVGPRSENLKQDLLNLIHCRT</sequence>
<dbReference type="Proteomes" id="UP000271087">
    <property type="component" value="Unassembled WGS sequence"/>
</dbReference>
<protein>
    <submittedName>
        <fullName evidence="1">Uncharacterized protein</fullName>
    </submittedName>
</protein>
<feature type="non-terminal residue" evidence="1">
    <location>
        <position position="1"/>
    </location>
</feature>
<accession>A0A3P7MAU5</accession>
<dbReference type="EMBL" id="UYRW01004885">
    <property type="protein sequence ID" value="VDM93265.1"/>
    <property type="molecule type" value="Genomic_DNA"/>
</dbReference>
<dbReference type="AlphaFoldDB" id="A0A3P7MAU5"/>
<proteinExistence type="predicted"/>
<dbReference type="OrthoDB" id="6132182at2759"/>
<reference evidence="1 2" key="1">
    <citation type="submission" date="2018-08" db="EMBL/GenBank/DDBJ databases">
        <authorList>
            <person name="Laetsch R D."/>
            <person name="Stevens L."/>
            <person name="Kumar S."/>
            <person name="Blaxter L. M."/>
        </authorList>
    </citation>
    <scope>NUCLEOTIDE SEQUENCE [LARGE SCALE GENOMIC DNA]</scope>
</reference>